<reference evidence="2" key="1">
    <citation type="submission" date="2023-08" db="EMBL/GenBank/DDBJ databases">
        <title>Draft sequence of the Babesia gibsoni genome.</title>
        <authorList>
            <person name="Yamagishi J.Y."/>
            <person name="Xuan X.X."/>
        </authorList>
    </citation>
    <scope>NUCLEOTIDE SEQUENCE</scope>
    <source>
        <strain evidence="2">Azabu</strain>
    </source>
</reference>
<dbReference type="PANTHER" id="PTHR46211">
    <property type="entry name" value="GLYCEROPHOSPHORYL DIESTER PHOSPHODIESTERASE"/>
    <property type="match status" value="1"/>
</dbReference>
<dbReference type="GO" id="GO:0006629">
    <property type="term" value="P:lipid metabolic process"/>
    <property type="evidence" value="ECO:0007669"/>
    <property type="project" value="InterPro"/>
</dbReference>
<dbReference type="AlphaFoldDB" id="A0AAD8LM59"/>
<dbReference type="InterPro" id="IPR017946">
    <property type="entry name" value="PLC-like_Pdiesterase_TIM-brl"/>
</dbReference>
<dbReference type="InterPro" id="IPR030395">
    <property type="entry name" value="GP_PDE_dom"/>
</dbReference>
<dbReference type="Gene3D" id="3.20.20.190">
    <property type="entry name" value="Phosphatidylinositol (PI) phosphodiesterase"/>
    <property type="match status" value="1"/>
</dbReference>
<dbReference type="Pfam" id="PF03009">
    <property type="entry name" value="GDPD"/>
    <property type="match status" value="1"/>
</dbReference>
<proteinExistence type="predicted"/>
<keyword evidence="3" id="KW-1185">Reference proteome</keyword>
<protein>
    <submittedName>
        <fullName evidence="2">Phosphatidylinositol phosphodiesterase like protein</fullName>
    </submittedName>
</protein>
<gene>
    <name evidence="2" type="ORF">BgAZ_202700</name>
</gene>
<accession>A0AAD8LM59</accession>
<evidence type="ECO:0000313" key="3">
    <source>
        <dbReference type="Proteomes" id="UP001230268"/>
    </source>
</evidence>
<name>A0AAD8LM59_BABGI</name>
<evidence type="ECO:0000259" key="1">
    <source>
        <dbReference type="PROSITE" id="PS51704"/>
    </source>
</evidence>
<sequence length="349" mass="39187">MTVPLVFGHRGMGCSIPGTLSIYPENSLTAFKAAKEIGVDGVELDVFLSKNGEILVIHGFRDVNSLCLTTLPRASGDGKRTFVMEDLVETMDVRASDLLLRKPWASLHGNEDTHKIMQKFRESKEASYVEYITNMDDADGESVPTLEEVVELLGDSVQYNIELKGMRQELGLRVLECLEKHKNIKALISSFNWEPPELDENSPYANVELERFPNGKVKADLLRPLVGNKLGVPLGLLFNANDSQLPSINRIVQCAKSFNAAFVNVAHDFWSVPNQFLEQSQEEGTDVLEYFVIEMHRHDLKVLSYFFASGPDNEEDLKRHVNSPVDIICPNDVERTVKLVKDALNDRLP</sequence>
<dbReference type="SUPFAM" id="SSF51695">
    <property type="entry name" value="PLC-like phosphodiesterases"/>
    <property type="match status" value="1"/>
</dbReference>
<feature type="domain" description="GP-PDE" evidence="1">
    <location>
        <begin position="4"/>
        <end position="340"/>
    </location>
</feature>
<dbReference type="GO" id="GO:0008081">
    <property type="term" value="F:phosphoric diester hydrolase activity"/>
    <property type="evidence" value="ECO:0007669"/>
    <property type="project" value="InterPro"/>
</dbReference>
<evidence type="ECO:0000313" key="2">
    <source>
        <dbReference type="EMBL" id="KAK1443394.1"/>
    </source>
</evidence>
<organism evidence="2 3">
    <name type="scientific">Babesia gibsoni</name>
    <dbReference type="NCBI Taxonomy" id="33632"/>
    <lineage>
        <taxon>Eukaryota</taxon>
        <taxon>Sar</taxon>
        <taxon>Alveolata</taxon>
        <taxon>Apicomplexa</taxon>
        <taxon>Aconoidasida</taxon>
        <taxon>Piroplasmida</taxon>
        <taxon>Babesiidae</taxon>
        <taxon>Babesia</taxon>
    </lineage>
</organism>
<dbReference type="Proteomes" id="UP001230268">
    <property type="component" value="Unassembled WGS sequence"/>
</dbReference>
<dbReference type="EMBL" id="JAVEPI010000002">
    <property type="protein sequence ID" value="KAK1443394.1"/>
    <property type="molecule type" value="Genomic_DNA"/>
</dbReference>
<dbReference type="PANTHER" id="PTHR46211:SF14">
    <property type="entry name" value="GLYCEROPHOSPHODIESTER PHOSPHODIESTERASE"/>
    <property type="match status" value="1"/>
</dbReference>
<dbReference type="PROSITE" id="PS51704">
    <property type="entry name" value="GP_PDE"/>
    <property type="match status" value="1"/>
</dbReference>
<comment type="caution">
    <text evidence="2">The sequence shown here is derived from an EMBL/GenBank/DDBJ whole genome shotgun (WGS) entry which is preliminary data.</text>
</comment>